<proteinExistence type="predicted"/>
<organism evidence="2 3">
    <name type="scientific">Knipowitschia caucasica</name>
    <name type="common">Caucasian dwarf goby</name>
    <name type="synonym">Pomatoschistus caucasicus</name>
    <dbReference type="NCBI Taxonomy" id="637954"/>
    <lineage>
        <taxon>Eukaryota</taxon>
        <taxon>Metazoa</taxon>
        <taxon>Chordata</taxon>
        <taxon>Craniata</taxon>
        <taxon>Vertebrata</taxon>
        <taxon>Euteleostomi</taxon>
        <taxon>Actinopterygii</taxon>
        <taxon>Neopterygii</taxon>
        <taxon>Teleostei</taxon>
        <taxon>Neoteleostei</taxon>
        <taxon>Acanthomorphata</taxon>
        <taxon>Gobiaria</taxon>
        <taxon>Gobiiformes</taxon>
        <taxon>Gobioidei</taxon>
        <taxon>Gobiidae</taxon>
        <taxon>Gobiinae</taxon>
        <taxon>Knipowitschia</taxon>
    </lineage>
</organism>
<keyword evidence="3" id="KW-1185">Reference proteome</keyword>
<evidence type="ECO:0000313" key="3">
    <source>
        <dbReference type="Proteomes" id="UP001497482"/>
    </source>
</evidence>
<feature type="compositionally biased region" description="Basic and acidic residues" evidence="1">
    <location>
        <begin position="141"/>
        <end position="150"/>
    </location>
</feature>
<feature type="region of interest" description="Disordered" evidence="1">
    <location>
        <begin position="109"/>
        <end position="150"/>
    </location>
</feature>
<sequence length="150" mass="16687">MNATRQHQPRCRQCFCEPVKRRLLTSFTVPRPRSAPLADIFELQVPGTSSERLLYDLQVHPGPSATVDGIIVCELCDELGPRTPGPHSTRNLQHQDLTVPGICNTRTSEYQESATPGPHSTRNLQHQDLRAPGPQSARNLQHQDLRAPGI</sequence>
<name>A0AAV2LUZ6_KNICA</name>
<feature type="compositionally biased region" description="Polar residues" evidence="1">
    <location>
        <begin position="109"/>
        <end position="126"/>
    </location>
</feature>
<evidence type="ECO:0000313" key="2">
    <source>
        <dbReference type="EMBL" id="CAL1604953.1"/>
    </source>
</evidence>
<dbReference type="Proteomes" id="UP001497482">
    <property type="component" value="Chromosome 4"/>
</dbReference>
<protein>
    <submittedName>
        <fullName evidence="2">Uncharacterized protein</fullName>
    </submittedName>
</protein>
<evidence type="ECO:0000256" key="1">
    <source>
        <dbReference type="SAM" id="MobiDB-lite"/>
    </source>
</evidence>
<accession>A0AAV2LUZ6</accession>
<reference evidence="2 3" key="1">
    <citation type="submission" date="2024-04" db="EMBL/GenBank/DDBJ databases">
        <authorList>
            <person name="Waldvogel A.-M."/>
            <person name="Schoenle A."/>
        </authorList>
    </citation>
    <scope>NUCLEOTIDE SEQUENCE [LARGE SCALE GENOMIC DNA]</scope>
</reference>
<dbReference type="AlphaFoldDB" id="A0AAV2LUZ6"/>
<dbReference type="EMBL" id="OZ035826">
    <property type="protein sequence ID" value="CAL1604953.1"/>
    <property type="molecule type" value="Genomic_DNA"/>
</dbReference>
<gene>
    <name evidence="2" type="ORF">KC01_LOCUS32380</name>
</gene>